<sequence>MHTIHAKHAYTLIKDATVLTMDPELGVLSNCDILINDQTIGQNIPAPSDGDVKVINVPDAIVTPGFVDGHHHMWQQLIRGVAVDWSLFDYAINIRSVYGSVYTAEDAGFAYYIAALDMINNGITSVLEHGHIMNTPQHADASIKGLKDSGIRACFCYGLYENPPIGGAPDGEADKQSFNLVERLADARRVRKTHFQSNDPAEERVTFGLAPTEPDYQPIQETVDQVVAAREMGARLITMHVALGPYDTTHNHIVQQLADKDLLGPDLAFSHGASLTEGEFKAISSTGAGLVSTPDTELQMGMGFPAVFRAADRGCKACLGVDITSNQGNSFVAQMRLALQVQRAQENETAFPLSIKRKTAEVLRMSTMGGAEVMGIGHLAGSVTVGKKADLNIFRCDDISTVPVIDPVGTVVFHSSTSNIDTVIIDGRVVKENGQLVGIDWPALKEELVARTERIRQVASKVDLAAAKARWGPYTMQD</sequence>
<dbReference type="SUPFAM" id="SSF51338">
    <property type="entry name" value="Composite domain of metallo-dependent hydrolases"/>
    <property type="match status" value="2"/>
</dbReference>
<dbReference type="Gene3D" id="3.20.20.140">
    <property type="entry name" value="Metal-dependent hydrolases"/>
    <property type="match status" value="1"/>
</dbReference>
<organism evidence="3 4">
    <name type="scientific">Bionectria ochroleuca</name>
    <name type="common">Gliocladium roseum</name>
    <dbReference type="NCBI Taxonomy" id="29856"/>
    <lineage>
        <taxon>Eukaryota</taxon>
        <taxon>Fungi</taxon>
        <taxon>Dikarya</taxon>
        <taxon>Ascomycota</taxon>
        <taxon>Pezizomycotina</taxon>
        <taxon>Sordariomycetes</taxon>
        <taxon>Hypocreomycetidae</taxon>
        <taxon>Hypocreales</taxon>
        <taxon>Bionectriaceae</taxon>
        <taxon>Clonostachys</taxon>
    </lineage>
</organism>
<dbReference type="Proteomes" id="UP000766486">
    <property type="component" value="Unassembled WGS sequence"/>
</dbReference>
<name>A0ABY6UEU4_BIOOC</name>
<dbReference type="InterPro" id="IPR032466">
    <property type="entry name" value="Metal_Hydrolase"/>
</dbReference>
<keyword evidence="4" id="KW-1185">Reference proteome</keyword>
<evidence type="ECO:0000313" key="3">
    <source>
        <dbReference type="EMBL" id="VUC29515.1"/>
    </source>
</evidence>
<dbReference type="EMBL" id="CABFNS010000800">
    <property type="protein sequence ID" value="VUC29515.1"/>
    <property type="molecule type" value="Genomic_DNA"/>
</dbReference>
<keyword evidence="1" id="KW-0378">Hydrolase</keyword>
<reference evidence="3 4" key="1">
    <citation type="submission" date="2019-06" db="EMBL/GenBank/DDBJ databases">
        <authorList>
            <person name="Broberg M."/>
        </authorList>
    </citation>
    <scope>NUCLEOTIDE SEQUENCE [LARGE SCALE GENOMIC DNA]</scope>
</reference>
<evidence type="ECO:0000259" key="2">
    <source>
        <dbReference type="Pfam" id="PF01979"/>
    </source>
</evidence>
<gene>
    <name evidence="3" type="ORF">CLO192961_LOCUS259070</name>
</gene>
<feature type="domain" description="Amidohydrolase-related" evidence="2">
    <location>
        <begin position="61"/>
        <end position="430"/>
    </location>
</feature>
<protein>
    <recommendedName>
        <fullName evidence="2">Amidohydrolase-related domain-containing protein</fullName>
    </recommendedName>
</protein>
<dbReference type="PANTHER" id="PTHR43794:SF11">
    <property type="entry name" value="AMIDOHYDROLASE-RELATED DOMAIN-CONTAINING PROTEIN"/>
    <property type="match status" value="1"/>
</dbReference>
<proteinExistence type="predicted"/>
<dbReference type="Gene3D" id="2.30.40.10">
    <property type="entry name" value="Urease, subunit C, domain 1"/>
    <property type="match status" value="1"/>
</dbReference>
<evidence type="ECO:0000256" key="1">
    <source>
        <dbReference type="ARBA" id="ARBA00022801"/>
    </source>
</evidence>
<dbReference type="SUPFAM" id="SSF51556">
    <property type="entry name" value="Metallo-dependent hydrolases"/>
    <property type="match status" value="1"/>
</dbReference>
<comment type="caution">
    <text evidence="3">The sequence shown here is derived from an EMBL/GenBank/DDBJ whole genome shotgun (WGS) entry which is preliminary data.</text>
</comment>
<dbReference type="Pfam" id="PF01979">
    <property type="entry name" value="Amidohydro_1"/>
    <property type="match status" value="1"/>
</dbReference>
<dbReference type="InterPro" id="IPR011059">
    <property type="entry name" value="Metal-dep_hydrolase_composite"/>
</dbReference>
<evidence type="ECO:0000313" key="4">
    <source>
        <dbReference type="Proteomes" id="UP000766486"/>
    </source>
</evidence>
<accession>A0ABY6UEU4</accession>
<dbReference type="PANTHER" id="PTHR43794">
    <property type="entry name" value="AMINOHYDROLASE SSNA-RELATED"/>
    <property type="match status" value="1"/>
</dbReference>
<dbReference type="InterPro" id="IPR006680">
    <property type="entry name" value="Amidohydro-rel"/>
</dbReference>
<dbReference type="InterPro" id="IPR050287">
    <property type="entry name" value="MTA/SAH_deaminase"/>
</dbReference>